<dbReference type="PROSITE" id="PS51296">
    <property type="entry name" value="RIESKE"/>
    <property type="match status" value="1"/>
</dbReference>
<evidence type="ECO:0000256" key="17">
    <source>
        <dbReference type="ARBA" id="ARBA00023157"/>
    </source>
</evidence>
<feature type="transmembrane region" description="Helical" evidence="21">
    <location>
        <begin position="74"/>
        <end position="95"/>
    </location>
</feature>
<dbReference type="GO" id="GO:0046872">
    <property type="term" value="F:metal ion binding"/>
    <property type="evidence" value="ECO:0007669"/>
    <property type="project" value="UniProtKB-KW"/>
</dbReference>
<accession>A0A8H9G944</accession>
<evidence type="ECO:0000313" key="24">
    <source>
        <dbReference type="Proteomes" id="UP000648535"/>
    </source>
</evidence>
<keyword evidence="16 21" id="KW-0472">Membrane</keyword>
<sequence>MSNDTEGNTMAEHDDEALNSSSAVEKHGTTHGTTASVGTAVVPADPFENPGEPPHRARRTDVDPKKQRLAERQVATFFYLSIVGSVLAIAAYVAFPIKEDDFGTVRLANLWLGLSITLALLALGLGAVYWSKSLVVDREITEMRHGTRGTDATRAKAVEAFQLADKESGFSRRKLIRNSMIGALAAFPLPGIVLVRDLAPAADPNELLRHTMWAKGTRLTKDPTGLPIKASDVTIGSVFHVIPDGMLDKEDMLEEKAKAAVLLMRLDPQDLHPAKGQENWGYDGIVAYSKICTHVGCPVALYEQQTHHLLCPCHQSTFDVSNNCEVIFGPAARPLPQLPIAIDDDGYLVAQSDFHEPVGPSFWERER</sequence>
<dbReference type="GO" id="GO:0051537">
    <property type="term" value="F:2 iron, 2 sulfur cluster binding"/>
    <property type="evidence" value="ECO:0007669"/>
    <property type="project" value="UniProtKB-KW"/>
</dbReference>
<evidence type="ECO:0000256" key="18">
    <source>
        <dbReference type="ARBA" id="ARBA00029586"/>
    </source>
</evidence>
<keyword evidence="15" id="KW-0411">Iron-sulfur</keyword>
<evidence type="ECO:0000256" key="5">
    <source>
        <dbReference type="ARBA" id="ARBA00022448"/>
    </source>
</evidence>
<dbReference type="Proteomes" id="UP000648535">
    <property type="component" value="Unassembled WGS sequence"/>
</dbReference>
<keyword evidence="8 21" id="KW-0812">Transmembrane</keyword>
<evidence type="ECO:0000256" key="1">
    <source>
        <dbReference type="ARBA" id="ARBA00002494"/>
    </source>
</evidence>
<keyword evidence="10" id="KW-0479">Metal-binding</keyword>
<evidence type="ECO:0000256" key="21">
    <source>
        <dbReference type="SAM" id="Phobius"/>
    </source>
</evidence>
<dbReference type="InterPro" id="IPR017941">
    <property type="entry name" value="Rieske_2Fe-2S"/>
</dbReference>
<keyword evidence="9" id="KW-0001">2Fe-2S</keyword>
<evidence type="ECO:0000256" key="14">
    <source>
        <dbReference type="ARBA" id="ARBA00023004"/>
    </source>
</evidence>
<gene>
    <name evidence="23" type="primary">qcrA</name>
    <name evidence="23" type="ORF">GCM10009769_03830</name>
</gene>
<evidence type="ECO:0000256" key="15">
    <source>
        <dbReference type="ARBA" id="ARBA00023014"/>
    </source>
</evidence>
<dbReference type="Gene3D" id="2.102.10.10">
    <property type="entry name" value="Rieske [2Fe-2S] iron-sulphur domain"/>
    <property type="match status" value="1"/>
</dbReference>
<feature type="domain" description="Rieske" evidence="22">
    <location>
        <begin position="280"/>
        <end position="349"/>
    </location>
</feature>
<evidence type="ECO:0000259" key="22">
    <source>
        <dbReference type="PROSITE" id="PS51296"/>
    </source>
</evidence>
<evidence type="ECO:0000256" key="16">
    <source>
        <dbReference type="ARBA" id="ARBA00023136"/>
    </source>
</evidence>
<evidence type="ECO:0000256" key="20">
    <source>
        <dbReference type="SAM" id="MobiDB-lite"/>
    </source>
</evidence>
<dbReference type="Pfam" id="PF00355">
    <property type="entry name" value="Rieske"/>
    <property type="match status" value="1"/>
</dbReference>
<dbReference type="PANTHER" id="PTHR10134">
    <property type="entry name" value="CYTOCHROME B-C1 COMPLEX SUBUNIT RIESKE, MITOCHONDRIAL"/>
    <property type="match status" value="1"/>
</dbReference>
<name>A0A8H9G944_9MICO</name>
<evidence type="ECO:0000256" key="13">
    <source>
        <dbReference type="ARBA" id="ARBA00023002"/>
    </source>
</evidence>
<comment type="similarity">
    <text evidence="3">Belongs to the Rieske iron-sulfur protein family.</text>
</comment>
<comment type="function">
    <text evidence="1">Iron-sulfur subunit of the cytochrome bc1 complex, an essential component of the respiratory electron transport chain required for ATP synthesis. The bc1 complex catalyzes the oxidation of menaquinol and the reduction of cytochrome c in the respiratory chain. The bc1 complex operates through a Q-cycle mechanism that couples electron transfer to generation of the proton gradient that drives ATP synthesis.</text>
</comment>
<evidence type="ECO:0000256" key="4">
    <source>
        <dbReference type="ARBA" id="ARBA00015816"/>
    </source>
</evidence>
<reference evidence="23" key="2">
    <citation type="submission" date="2020-09" db="EMBL/GenBank/DDBJ databases">
        <authorList>
            <person name="Sun Q."/>
            <person name="Ohkuma M."/>
        </authorList>
    </citation>
    <scope>NUCLEOTIDE SEQUENCE</scope>
    <source>
        <strain evidence="23">JCM 1480</strain>
    </source>
</reference>
<comment type="subcellular location">
    <subcellularLocation>
        <location evidence="2">Cell membrane</location>
        <topology evidence="2">Multi-pass membrane protein</topology>
    </subcellularLocation>
</comment>
<dbReference type="CDD" id="cd03467">
    <property type="entry name" value="Rieske"/>
    <property type="match status" value="1"/>
</dbReference>
<evidence type="ECO:0000256" key="2">
    <source>
        <dbReference type="ARBA" id="ARBA00004651"/>
    </source>
</evidence>
<keyword evidence="17" id="KW-1015">Disulfide bond</keyword>
<dbReference type="SUPFAM" id="SSF50022">
    <property type="entry name" value="ISP domain"/>
    <property type="match status" value="1"/>
</dbReference>
<feature type="transmembrane region" description="Helical" evidence="21">
    <location>
        <begin position="107"/>
        <end position="130"/>
    </location>
</feature>
<organism evidence="23 24">
    <name type="scientific">Curtobacterium luteum</name>
    <dbReference type="NCBI Taxonomy" id="33881"/>
    <lineage>
        <taxon>Bacteria</taxon>
        <taxon>Bacillati</taxon>
        <taxon>Actinomycetota</taxon>
        <taxon>Actinomycetes</taxon>
        <taxon>Micrococcales</taxon>
        <taxon>Microbacteriaceae</taxon>
        <taxon>Curtobacterium</taxon>
    </lineage>
</organism>
<dbReference type="Pfam" id="PF19297">
    <property type="entry name" value="QcrA_N"/>
    <property type="match status" value="1"/>
</dbReference>
<evidence type="ECO:0000256" key="12">
    <source>
        <dbReference type="ARBA" id="ARBA00022989"/>
    </source>
</evidence>
<dbReference type="AlphaFoldDB" id="A0A8H9G944"/>
<dbReference type="EMBL" id="BMOI01000001">
    <property type="protein sequence ID" value="GGK89130.1"/>
    <property type="molecule type" value="Genomic_DNA"/>
</dbReference>
<feature type="compositionally biased region" description="Basic and acidic residues" evidence="20">
    <location>
        <begin position="53"/>
        <end position="65"/>
    </location>
</feature>
<feature type="region of interest" description="Disordered" evidence="20">
    <location>
        <begin position="1"/>
        <end position="65"/>
    </location>
</feature>
<keyword evidence="13" id="KW-0560">Oxidoreductase</keyword>
<keyword evidence="11" id="KW-0249">Electron transport</keyword>
<dbReference type="GO" id="GO:0016705">
    <property type="term" value="F:oxidoreductase activity, acting on paired donors, with incorporation or reduction of molecular oxygen"/>
    <property type="evidence" value="ECO:0007669"/>
    <property type="project" value="UniProtKB-ARBA"/>
</dbReference>
<keyword evidence="5" id="KW-0813">Transport</keyword>
<keyword evidence="6" id="KW-1003">Cell membrane</keyword>
<proteinExistence type="inferred from homology"/>
<evidence type="ECO:0000256" key="8">
    <source>
        <dbReference type="ARBA" id="ARBA00022692"/>
    </source>
</evidence>
<evidence type="ECO:0000256" key="11">
    <source>
        <dbReference type="ARBA" id="ARBA00022982"/>
    </source>
</evidence>
<evidence type="ECO:0000256" key="19">
    <source>
        <dbReference type="ARBA" id="ARBA00032409"/>
    </source>
</evidence>
<evidence type="ECO:0000313" key="23">
    <source>
        <dbReference type="EMBL" id="GGK89130.1"/>
    </source>
</evidence>
<dbReference type="GO" id="GO:0005886">
    <property type="term" value="C:plasma membrane"/>
    <property type="evidence" value="ECO:0007669"/>
    <property type="project" value="UniProtKB-SubCell"/>
</dbReference>
<dbReference type="InterPro" id="IPR014349">
    <property type="entry name" value="Rieske_Fe-S_prot"/>
</dbReference>
<protein>
    <recommendedName>
        <fullName evidence="4">Cytochrome bc1 complex Rieske iron-sulfur subunit</fullName>
    </recommendedName>
    <alternativeName>
        <fullName evidence="18">Cytochrome bc1 reductase complex subunit QcrA</fullName>
    </alternativeName>
    <alternativeName>
        <fullName evidence="19">Rieske iron-sulfur protein</fullName>
    </alternativeName>
</protein>
<reference evidence="23" key="1">
    <citation type="journal article" date="2014" name="Int. J. Syst. Evol. Microbiol.">
        <title>Complete genome sequence of Corynebacterium casei LMG S-19264T (=DSM 44701T), isolated from a smear-ripened cheese.</title>
        <authorList>
            <consortium name="US DOE Joint Genome Institute (JGI-PGF)"/>
            <person name="Walter F."/>
            <person name="Albersmeier A."/>
            <person name="Kalinowski J."/>
            <person name="Ruckert C."/>
        </authorList>
    </citation>
    <scope>NUCLEOTIDE SEQUENCE</scope>
    <source>
        <strain evidence="23">JCM 1480</strain>
    </source>
</reference>
<keyword evidence="14" id="KW-0408">Iron</keyword>
<evidence type="ECO:0000256" key="7">
    <source>
        <dbReference type="ARBA" id="ARBA00022660"/>
    </source>
</evidence>
<comment type="caution">
    <text evidence="23">The sequence shown here is derived from an EMBL/GenBank/DDBJ whole genome shotgun (WGS) entry which is preliminary data.</text>
</comment>
<dbReference type="InterPro" id="IPR045603">
    <property type="entry name" value="QcrA_N"/>
</dbReference>
<evidence type="ECO:0000256" key="6">
    <source>
        <dbReference type="ARBA" id="ARBA00022475"/>
    </source>
</evidence>
<keyword evidence="12 21" id="KW-1133">Transmembrane helix</keyword>
<evidence type="ECO:0000256" key="9">
    <source>
        <dbReference type="ARBA" id="ARBA00022714"/>
    </source>
</evidence>
<keyword evidence="7" id="KW-0679">Respiratory chain</keyword>
<dbReference type="GO" id="GO:0004497">
    <property type="term" value="F:monooxygenase activity"/>
    <property type="evidence" value="ECO:0007669"/>
    <property type="project" value="UniProtKB-ARBA"/>
</dbReference>
<evidence type="ECO:0000256" key="3">
    <source>
        <dbReference type="ARBA" id="ARBA00010651"/>
    </source>
</evidence>
<dbReference type="InterPro" id="IPR036922">
    <property type="entry name" value="Rieske_2Fe-2S_sf"/>
</dbReference>
<evidence type="ECO:0000256" key="10">
    <source>
        <dbReference type="ARBA" id="ARBA00022723"/>
    </source>
</evidence>